<evidence type="ECO:0000313" key="3">
    <source>
        <dbReference type="Proteomes" id="UP000780875"/>
    </source>
</evidence>
<keyword evidence="3" id="KW-1185">Reference proteome</keyword>
<organism evidence="2 3">
    <name type="scientific">Nocardioides mangrovi</name>
    <dbReference type="NCBI Taxonomy" id="2874580"/>
    <lineage>
        <taxon>Bacteria</taxon>
        <taxon>Bacillati</taxon>
        <taxon>Actinomycetota</taxon>
        <taxon>Actinomycetes</taxon>
        <taxon>Propionibacteriales</taxon>
        <taxon>Nocardioidaceae</taxon>
        <taxon>Nocardioides</taxon>
    </lineage>
</organism>
<dbReference type="GO" id="GO:0008168">
    <property type="term" value="F:methyltransferase activity"/>
    <property type="evidence" value="ECO:0007669"/>
    <property type="project" value="UniProtKB-KW"/>
</dbReference>
<evidence type="ECO:0000259" key="1">
    <source>
        <dbReference type="Pfam" id="PF08241"/>
    </source>
</evidence>
<reference evidence="2 3" key="1">
    <citation type="submission" date="2021-09" db="EMBL/GenBank/DDBJ databases">
        <title>Whole genome sequence of Nocardioides sp. GBK3QG-3.</title>
        <authorList>
            <person name="Tuo L."/>
        </authorList>
    </citation>
    <scope>NUCLEOTIDE SEQUENCE [LARGE SCALE GENOMIC DNA]</scope>
    <source>
        <strain evidence="2 3">GBK3QG-3</strain>
    </source>
</reference>
<dbReference type="InterPro" id="IPR029063">
    <property type="entry name" value="SAM-dependent_MTases_sf"/>
</dbReference>
<dbReference type="PANTHER" id="PTHR43591">
    <property type="entry name" value="METHYLTRANSFERASE"/>
    <property type="match status" value="1"/>
</dbReference>
<name>A0ABS7UAA2_9ACTN</name>
<dbReference type="Proteomes" id="UP000780875">
    <property type="component" value="Unassembled WGS sequence"/>
</dbReference>
<dbReference type="SUPFAM" id="SSF53335">
    <property type="entry name" value="S-adenosyl-L-methionine-dependent methyltransferases"/>
    <property type="match status" value="1"/>
</dbReference>
<keyword evidence="2" id="KW-0808">Transferase</keyword>
<accession>A0ABS7UAA2</accession>
<keyword evidence="2" id="KW-0489">Methyltransferase</keyword>
<evidence type="ECO:0000313" key="2">
    <source>
        <dbReference type="EMBL" id="MBZ5737918.1"/>
    </source>
</evidence>
<proteinExistence type="predicted"/>
<dbReference type="EMBL" id="JAIQZJ010000003">
    <property type="protein sequence ID" value="MBZ5737918.1"/>
    <property type="molecule type" value="Genomic_DNA"/>
</dbReference>
<feature type="domain" description="Methyltransferase type 11" evidence="1">
    <location>
        <begin position="41"/>
        <end position="127"/>
    </location>
</feature>
<dbReference type="CDD" id="cd02440">
    <property type="entry name" value="AdoMet_MTases"/>
    <property type="match status" value="1"/>
</dbReference>
<dbReference type="InterPro" id="IPR013216">
    <property type="entry name" value="Methyltransf_11"/>
</dbReference>
<dbReference type="Pfam" id="PF08241">
    <property type="entry name" value="Methyltransf_11"/>
    <property type="match status" value="1"/>
</dbReference>
<dbReference type="Gene3D" id="3.40.50.150">
    <property type="entry name" value="Vaccinia Virus protein VP39"/>
    <property type="match status" value="1"/>
</dbReference>
<gene>
    <name evidence="2" type="ORF">K8U61_07080</name>
</gene>
<protein>
    <submittedName>
        <fullName evidence="2">Class I SAM-dependent methyltransferase</fullName>
    </submittedName>
</protein>
<sequence>MPRVCRVRASGVHPFAERWNHNTHYFPLLASRIPVSTTRLLDVGCGEGTFCRFVADEHRTVVGVDHDPSVLPASTTSVRYVLGSAETLPFADGSFDAVTMTMVLHHVDPGRALAEAARVLAPGGILLTLGYGRFGGWRDLAHEVRDVVTHRVLSRRMRAWEAPTAKADPSATWEEVRAMAEATLPSSTYRRLPMWRYLVEWHQPSGEDS</sequence>
<comment type="caution">
    <text evidence="2">The sequence shown here is derived from an EMBL/GenBank/DDBJ whole genome shotgun (WGS) entry which is preliminary data.</text>
</comment>
<dbReference type="GO" id="GO:0032259">
    <property type="term" value="P:methylation"/>
    <property type="evidence" value="ECO:0007669"/>
    <property type="project" value="UniProtKB-KW"/>
</dbReference>